<evidence type="ECO:0000313" key="1">
    <source>
        <dbReference type="EMBL" id="EXB76739.1"/>
    </source>
</evidence>
<keyword evidence="2" id="KW-1185">Reference proteome</keyword>
<reference evidence="2" key="1">
    <citation type="submission" date="2013-01" db="EMBL/GenBank/DDBJ databases">
        <title>Draft Genome Sequence of a Mulberry Tree, Morus notabilis C.K. Schneid.</title>
        <authorList>
            <person name="He N."/>
            <person name="Zhao S."/>
        </authorList>
    </citation>
    <scope>NUCLEOTIDE SEQUENCE</scope>
</reference>
<proteinExistence type="predicted"/>
<accession>W9RJN9</accession>
<evidence type="ECO:0000313" key="2">
    <source>
        <dbReference type="Proteomes" id="UP000030645"/>
    </source>
</evidence>
<dbReference type="EMBL" id="KE344734">
    <property type="protein sequence ID" value="EXB76739.1"/>
    <property type="molecule type" value="Genomic_DNA"/>
</dbReference>
<protein>
    <submittedName>
        <fullName evidence="1">Uncharacterized protein</fullName>
    </submittedName>
</protein>
<dbReference type="Proteomes" id="UP000030645">
    <property type="component" value="Unassembled WGS sequence"/>
</dbReference>
<sequence>MSISNDWDPASGSVPPQVLFGGHKRFLWEFGPLTISTCQSSKGGGIAIIAKPLRSERSYESPLKPEAHVFGFDID</sequence>
<dbReference type="AlphaFoldDB" id="W9RJN9"/>
<name>W9RJN9_9ROSA</name>
<gene>
    <name evidence="1" type="ORF">L484_002532</name>
</gene>
<organism evidence="1 2">
    <name type="scientific">Morus notabilis</name>
    <dbReference type="NCBI Taxonomy" id="981085"/>
    <lineage>
        <taxon>Eukaryota</taxon>
        <taxon>Viridiplantae</taxon>
        <taxon>Streptophyta</taxon>
        <taxon>Embryophyta</taxon>
        <taxon>Tracheophyta</taxon>
        <taxon>Spermatophyta</taxon>
        <taxon>Magnoliopsida</taxon>
        <taxon>eudicotyledons</taxon>
        <taxon>Gunneridae</taxon>
        <taxon>Pentapetalae</taxon>
        <taxon>rosids</taxon>
        <taxon>fabids</taxon>
        <taxon>Rosales</taxon>
        <taxon>Moraceae</taxon>
        <taxon>Moreae</taxon>
        <taxon>Morus</taxon>
    </lineage>
</organism>